<sequence>MLHGSRRFREAALQDLDGAHCQGPGRPVPLSRFGGTAPVKKGAGGYIKRVRPTKTWGGG</sequence>
<protein>
    <submittedName>
        <fullName evidence="1">Uncharacterized protein</fullName>
    </submittedName>
</protein>
<dbReference type="EMBL" id="CADCVC010000045">
    <property type="protein sequence ID" value="CAA9429988.1"/>
    <property type="molecule type" value="Genomic_DNA"/>
</dbReference>
<dbReference type="AlphaFoldDB" id="A0A6J4Q402"/>
<reference evidence="1" key="1">
    <citation type="submission" date="2020-02" db="EMBL/GenBank/DDBJ databases">
        <authorList>
            <person name="Meier V. D."/>
        </authorList>
    </citation>
    <scope>NUCLEOTIDE SEQUENCE</scope>
    <source>
        <strain evidence="1">AVDCRST_MAG80</strain>
    </source>
</reference>
<gene>
    <name evidence="1" type="ORF">AVDCRST_MAG80-502</name>
</gene>
<name>A0A6J4Q402_9ACTN</name>
<evidence type="ECO:0000313" key="1">
    <source>
        <dbReference type="EMBL" id="CAA9429988.1"/>
    </source>
</evidence>
<organism evidence="1">
    <name type="scientific">uncultured Rubrobacteraceae bacterium</name>
    <dbReference type="NCBI Taxonomy" id="349277"/>
    <lineage>
        <taxon>Bacteria</taxon>
        <taxon>Bacillati</taxon>
        <taxon>Actinomycetota</taxon>
        <taxon>Rubrobacteria</taxon>
        <taxon>Rubrobacterales</taxon>
        <taxon>Rubrobacteraceae</taxon>
        <taxon>environmental samples</taxon>
    </lineage>
</organism>
<proteinExistence type="predicted"/>
<accession>A0A6J4Q402</accession>